<sequence>NDVDTGKDTTGTPRKHFRTVDNIQDELSQTPDIDDSIVESNEISDEIKIDNLISTESSEAVSTVQKSPDDRTDVETSMEKKSEDFDKVQTTKPTTTAKSSGIFGTRIFGSSVSNSTHKPVGFSISPPPSSIFGSKYTGTGKFGSRSEGSYGSSTSQSIFDEPSRNDGDDDDKNDTEEVPFGTGARPLLQEQEVFTGEEEEITRHTVRAKLYCMDRERQWKERGVGMLKLNYPKDCEKSPRLIMRADGVLRVILNIALFHGMSVERSQEKFVRIVAFEGTSTAPVHFAIK</sequence>
<dbReference type="EMBL" id="CAJVQC010063712">
    <property type="protein sequence ID" value="CAG8803883.1"/>
    <property type="molecule type" value="Genomic_DNA"/>
</dbReference>
<proteinExistence type="predicted"/>
<feature type="non-terminal residue" evidence="1">
    <location>
        <position position="1"/>
    </location>
</feature>
<reference evidence="1" key="1">
    <citation type="submission" date="2021-06" db="EMBL/GenBank/DDBJ databases">
        <authorList>
            <person name="Kallberg Y."/>
            <person name="Tangrot J."/>
            <person name="Rosling A."/>
        </authorList>
    </citation>
    <scope>NUCLEOTIDE SEQUENCE</scope>
    <source>
        <strain evidence="1">MA461A</strain>
    </source>
</reference>
<name>A0ACA9RQJ3_9GLOM</name>
<dbReference type="Proteomes" id="UP000789920">
    <property type="component" value="Unassembled WGS sequence"/>
</dbReference>
<feature type="non-terminal residue" evidence="1">
    <location>
        <position position="289"/>
    </location>
</feature>
<accession>A0ACA9RQJ3</accession>
<evidence type="ECO:0000313" key="1">
    <source>
        <dbReference type="EMBL" id="CAG8803883.1"/>
    </source>
</evidence>
<comment type="caution">
    <text evidence="1">The sequence shown here is derived from an EMBL/GenBank/DDBJ whole genome shotgun (WGS) entry which is preliminary data.</text>
</comment>
<organism evidence="1 2">
    <name type="scientific">Racocetra persica</name>
    <dbReference type="NCBI Taxonomy" id="160502"/>
    <lineage>
        <taxon>Eukaryota</taxon>
        <taxon>Fungi</taxon>
        <taxon>Fungi incertae sedis</taxon>
        <taxon>Mucoromycota</taxon>
        <taxon>Glomeromycotina</taxon>
        <taxon>Glomeromycetes</taxon>
        <taxon>Diversisporales</taxon>
        <taxon>Gigasporaceae</taxon>
        <taxon>Racocetra</taxon>
    </lineage>
</organism>
<keyword evidence="2" id="KW-1185">Reference proteome</keyword>
<protein>
    <submittedName>
        <fullName evidence="1">2855_t:CDS:1</fullName>
    </submittedName>
</protein>
<gene>
    <name evidence="1" type="ORF">RPERSI_LOCUS21609</name>
</gene>
<evidence type="ECO:0000313" key="2">
    <source>
        <dbReference type="Proteomes" id="UP000789920"/>
    </source>
</evidence>